<name>A0A158QZ53_NIPBR</name>
<dbReference type="OMA" id="RQFHEPL"/>
<feature type="compositionally biased region" description="Basic residues" evidence="1">
    <location>
        <begin position="476"/>
        <end position="486"/>
    </location>
</feature>
<feature type="region of interest" description="Disordered" evidence="1">
    <location>
        <begin position="151"/>
        <end position="455"/>
    </location>
</feature>
<reference evidence="2 3" key="2">
    <citation type="submission" date="2018-11" db="EMBL/GenBank/DDBJ databases">
        <authorList>
            <consortium name="Pathogen Informatics"/>
        </authorList>
    </citation>
    <scope>NUCLEOTIDE SEQUENCE [LARGE SCALE GENOMIC DNA]</scope>
</reference>
<reference evidence="4" key="1">
    <citation type="submission" date="2016-04" db="UniProtKB">
        <authorList>
            <consortium name="WormBaseParasite"/>
        </authorList>
    </citation>
    <scope>IDENTIFICATION</scope>
</reference>
<feature type="compositionally biased region" description="Low complexity" evidence="1">
    <location>
        <begin position="508"/>
        <end position="524"/>
    </location>
</feature>
<accession>A0A158QZ53</accession>
<feature type="region of interest" description="Disordered" evidence="1">
    <location>
        <begin position="474"/>
        <end position="530"/>
    </location>
</feature>
<evidence type="ECO:0000313" key="4">
    <source>
        <dbReference type="WBParaSite" id="NBR_0000958201-mRNA-1"/>
    </source>
</evidence>
<evidence type="ECO:0000256" key="1">
    <source>
        <dbReference type="SAM" id="MobiDB-lite"/>
    </source>
</evidence>
<feature type="compositionally biased region" description="Basic residues" evidence="1">
    <location>
        <begin position="407"/>
        <end position="426"/>
    </location>
</feature>
<evidence type="ECO:0000313" key="2">
    <source>
        <dbReference type="EMBL" id="VDL73172.1"/>
    </source>
</evidence>
<feature type="compositionally biased region" description="Basic and acidic residues" evidence="1">
    <location>
        <begin position="165"/>
        <end position="184"/>
    </location>
</feature>
<evidence type="ECO:0000313" key="3">
    <source>
        <dbReference type="Proteomes" id="UP000271162"/>
    </source>
</evidence>
<organism evidence="4">
    <name type="scientific">Nippostrongylus brasiliensis</name>
    <name type="common">Rat hookworm</name>
    <dbReference type="NCBI Taxonomy" id="27835"/>
    <lineage>
        <taxon>Eukaryota</taxon>
        <taxon>Metazoa</taxon>
        <taxon>Ecdysozoa</taxon>
        <taxon>Nematoda</taxon>
        <taxon>Chromadorea</taxon>
        <taxon>Rhabditida</taxon>
        <taxon>Rhabditina</taxon>
        <taxon>Rhabditomorpha</taxon>
        <taxon>Strongyloidea</taxon>
        <taxon>Heligmosomidae</taxon>
        <taxon>Nippostrongylus</taxon>
    </lineage>
</organism>
<gene>
    <name evidence="2" type="ORF">NBR_LOCUS9583</name>
</gene>
<dbReference type="AlphaFoldDB" id="A0A158QZ53"/>
<feature type="compositionally biased region" description="Polar residues" evidence="1">
    <location>
        <begin position="428"/>
        <end position="445"/>
    </location>
</feature>
<feature type="compositionally biased region" description="Basic and acidic residues" evidence="1">
    <location>
        <begin position="245"/>
        <end position="260"/>
    </location>
</feature>
<dbReference type="STRING" id="27835.A0A158QZ53"/>
<feature type="compositionally biased region" description="Polar residues" evidence="1">
    <location>
        <begin position="300"/>
        <end position="309"/>
    </location>
</feature>
<dbReference type="WBParaSite" id="NBR_0000958201-mRNA-1">
    <property type="protein sequence ID" value="NBR_0000958201-mRNA-1"/>
    <property type="gene ID" value="NBR_0000958201"/>
</dbReference>
<sequence length="597" mass="64794">MGTLLLVPALSIRELLSAYQTLYERQFHEPLPDSQKDLLAGLPRFEGKINPSAPDDGSFQQDSAVKKVIEKGKLELSSEDVSSAASSSSEESRETTVPFAFPTTEVFTTRREPFTATTPFTAFPTTRFEMPVQTTVRPVGDFAMTTTAVKNSIPTDPTRRPLPLKSEEVGKESKKTEELKKEMVIVRGSTSPQRQVVTQKPTSPLPKKEAVAPTKAVLMKTVAAKPTPKGSEQSTMSTELPHIQKSAEAEKKPISAEKPVKVQKTGVVPPSSSSKESVKNSDTSTTTPSVKMATRPISGTPESTTQAPTKATRPAVVSSVVKEAVSRVTPSSTTASSSESPSSTRPVPTTTAGEDATPKVTRPTLPTPAAVPKKPEEAENSHAPENSSKPKTSEVADVPQTRPTRPIGRRVFHNRKPTPVPKHKFQKPSGNFSRQPATQAKSPTRQARPKFNLARQSSNLKVLNHIVVPRLPAVRQQRRQRVRTAGRRPLQQAARSPLQAPPPPPAPAAAAQPAAVAAPAQTAAHKQSREVAKPPTLIVIMDGRMLELTPKQQRDISLVLRLGASRKFRDKMVILREDGIREVLINIYPANYSLVIF</sequence>
<proteinExistence type="predicted"/>
<dbReference type="EMBL" id="UYSL01020162">
    <property type="protein sequence ID" value="VDL73172.1"/>
    <property type="molecule type" value="Genomic_DNA"/>
</dbReference>
<keyword evidence="3" id="KW-1185">Reference proteome</keyword>
<protein>
    <submittedName>
        <fullName evidence="4">Flocculation protein FLO11-like</fullName>
    </submittedName>
</protein>
<feature type="compositionally biased region" description="Low complexity" evidence="1">
    <location>
        <begin position="316"/>
        <end position="352"/>
    </location>
</feature>
<feature type="compositionally biased region" description="Polar residues" evidence="1">
    <location>
        <begin position="188"/>
        <end position="202"/>
    </location>
</feature>
<feature type="compositionally biased region" description="Basic and acidic residues" evidence="1">
    <location>
        <begin position="373"/>
        <end position="382"/>
    </location>
</feature>
<feature type="compositionally biased region" description="Low complexity" evidence="1">
    <location>
        <begin position="487"/>
        <end position="498"/>
    </location>
</feature>
<dbReference type="Proteomes" id="UP000271162">
    <property type="component" value="Unassembled WGS sequence"/>
</dbReference>